<protein>
    <submittedName>
        <fullName evidence="1">Uncharacterized protein</fullName>
    </submittedName>
</protein>
<evidence type="ECO:0000313" key="2">
    <source>
        <dbReference type="Proteomes" id="UP001519343"/>
    </source>
</evidence>
<dbReference type="Proteomes" id="UP001519343">
    <property type="component" value="Unassembled WGS sequence"/>
</dbReference>
<dbReference type="RefSeq" id="WP_209812355.1">
    <property type="nucleotide sequence ID" value="NZ_JAGGKT010000020.1"/>
</dbReference>
<name>A0ABS4GVP7_9BACL</name>
<dbReference type="EMBL" id="JAGGKT010000020">
    <property type="protein sequence ID" value="MBP1934354.1"/>
    <property type="molecule type" value="Genomic_DNA"/>
</dbReference>
<comment type="caution">
    <text evidence="1">The sequence shown here is derived from an EMBL/GenBank/DDBJ whole genome shotgun (WGS) entry which is preliminary data.</text>
</comment>
<evidence type="ECO:0000313" key="1">
    <source>
        <dbReference type="EMBL" id="MBP1934354.1"/>
    </source>
</evidence>
<gene>
    <name evidence="1" type="ORF">J2Z37_004374</name>
</gene>
<accession>A0ABS4GVP7</accession>
<sequence>MSTIYLITQFDVEDLDQKSFNQHVSQLNETLQKNGCNLLIHSDQFEFSVYGIEDTEYAKIKEICEAFHKYSVDIVKTDFNFDFFTWVEIEGNENFSEEFKSALRMAQGKQ</sequence>
<reference evidence="1 2" key="1">
    <citation type="submission" date="2021-03" db="EMBL/GenBank/DDBJ databases">
        <title>Genomic Encyclopedia of Type Strains, Phase IV (KMG-IV): sequencing the most valuable type-strain genomes for metagenomic binning, comparative biology and taxonomic classification.</title>
        <authorList>
            <person name="Goeker M."/>
        </authorList>
    </citation>
    <scope>NUCLEOTIDE SEQUENCE [LARGE SCALE GENOMIC DNA]</scope>
    <source>
        <strain evidence="1 2">DSM 24738</strain>
    </source>
</reference>
<organism evidence="1 2">
    <name type="scientific">Ammoniphilus resinae</name>
    <dbReference type="NCBI Taxonomy" id="861532"/>
    <lineage>
        <taxon>Bacteria</taxon>
        <taxon>Bacillati</taxon>
        <taxon>Bacillota</taxon>
        <taxon>Bacilli</taxon>
        <taxon>Bacillales</taxon>
        <taxon>Paenibacillaceae</taxon>
        <taxon>Aneurinibacillus group</taxon>
        <taxon>Ammoniphilus</taxon>
    </lineage>
</organism>
<keyword evidence="2" id="KW-1185">Reference proteome</keyword>
<proteinExistence type="predicted"/>